<dbReference type="KEGG" id="msil:METEAL_23050"/>
<dbReference type="GO" id="GO:0016757">
    <property type="term" value="F:glycosyltransferase activity"/>
    <property type="evidence" value="ECO:0007669"/>
    <property type="project" value="InterPro"/>
</dbReference>
<evidence type="ECO:0000313" key="3">
    <source>
        <dbReference type="EMBL" id="BDU73131.1"/>
    </source>
</evidence>
<dbReference type="InterPro" id="IPR028098">
    <property type="entry name" value="Glyco_trans_4-like_N"/>
</dbReference>
<evidence type="ECO:0000313" key="4">
    <source>
        <dbReference type="Proteomes" id="UP001238179"/>
    </source>
</evidence>
<dbReference type="Pfam" id="PF00534">
    <property type="entry name" value="Glycos_transf_1"/>
    <property type="match status" value="1"/>
</dbReference>
<name>A0AA48K975_9BACT</name>
<feature type="domain" description="Glycosyl transferase family 1" evidence="1">
    <location>
        <begin position="212"/>
        <end position="365"/>
    </location>
</feature>
<feature type="domain" description="Glycosyltransferase subfamily 4-like N-terminal" evidence="2">
    <location>
        <begin position="33"/>
        <end position="195"/>
    </location>
</feature>
<keyword evidence="4" id="KW-1185">Reference proteome</keyword>
<dbReference type="PANTHER" id="PTHR12526">
    <property type="entry name" value="GLYCOSYLTRANSFERASE"/>
    <property type="match status" value="1"/>
</dbReference>
<protein>
    <submittedName>
        <fullName evidence="3">N-acetyl-alpha-D-glucosaminyl L-malate synthase BshA</fullName>
    </submittedName>
</protein>
<dbReference type="NCBIfam" id="TIGR03999">
    <property type="entry name" value="thiol_BshA"/>
    <property type="match status" value="1"/>
</dbReference>
<dbReference type="InterPro" id="IPR001296">
    <property type="entry name" value="Glyco_trans_1"/>
</dbReference>
<dbReference type="GO" id="GO:0071793">
    <property type="term" value="P:bacillithiol biosynthetic process"/>
    <property type="evidence" value="ECO:0007669"/>
    <property type="project" value="InterPro"/>
</dbReference>
<dbReference type="SUPFAM" id="SSF53756">
    <property type="entry name" value="UDP-Glycosyltransferase/glycogen phosphorylase"/>
    <property type="match status" value="1"/>
</dbReference>
<sequence>MIIGTGSGVPLDNWGELQYNRQMRIGISCYSTFGGSGVVATEVGKALAARGHEVHLLSPTVPPRLLGFEDRIMFHEVTASTYPLFEAAPYSIALASKMADVAEHHDLQIMHAHYAIPHASAALLARMALGGRLKVVTTLHGTDITVVGSDPSYLSMVKLAIRESDAVTSVSEYLRDETYRTFKVDRPIDVIPNFVTAPSDPNAGCRKWLCPAGTSILTHISNFRPVKRVMDVMRTFERVQREHPAFLVMVGDGPDRAEAEAYARDQGFADRVRFTGKQLDIDTVLACSDVFLLPSGTESFGLAALEAMAHRVPVIASRVGGLPEVVRHGVDGYLEPLGDVDAMAEDALTLLRDPALRKRMGLSAQTRALETFEEKPIVDQYEEVYERVLAVPKSIVDFGARTR</sequence>
<dbReference type="PANTHER" id="PTHR12526:SF599">
    <property type="entry name" value="N-ACETYL-ALPHA-D-GLUCOSAMINYL L-MALATE SYNTHASE"/>
    <property type="match status" value="1"/>
</dbReference>
<reference evidence="4" key="1">
    <citation type="journal article" date="2023" name="Int. J. Syst. Evol. Microbiol.">
        <title>Mesoterricola silvestris gen. nov., sp. nov., Mesoterricola sediminis sp. nov., Geothrix oryzae sp. nov., Geothrix edaphica sp. nov., Geothrix rubra sp. nov., and Geothrix limicola sp. nov., six novel members of Acidobacteriota isolated from soils.</title>
        <authorList>
            <person name="Itoh H."/>
            <person name="Sugisawa Y."/>
            <person name="Mise K."/>
            <person name="Xu Z."/>
            <person name="Kuniyasu M."/>
            <person name="Ushijima N."/>
            <person name="Kawano K."/>
            <person name="Kobayashi E."/>
            <person name="Shiratori Y."/>
            <person name="Masuda Y."/>
            <person name="Senoo K."/>
        </authorList>
    </citation>
    <scope>NUCLEOTIDE SEQUENCE [LARGE SCALE GENOMIC DNA]</scope>
    <source>
        <strain evidence="4">W79</strain>
    </source>
</reference>
<evidence type="ECO:0000259" key="1">
    <source>
        <dbReference type="Pfam" id="PF00534"/>
    </source>
</evidence>
<dbReference type="AlphaFoldDB" id="A0AA48K975"/>
<dbReference type="Gene3D" id="3.40.50.2000">
    <property type="entry name" value="Glycogen Phosphorylase B"/>
    <property type="match status" value="2"/>
</dbReference>
<accession>A0AA48K975</accession>
<gene>
    <name evidence="3" type="ORF">METEAL_23050</name>
</gene>
<organism evidence="3 4">
    <name type="scientific">Mesoterricola silvestris</name>
    <dbReference type="NCBI Taxonomy" id="2927979"/>
    <lineage>
        <taxon>Bacteria</taxon>
        <taxon>Pseudomonadati</taxon>
        <taxon>Acidobacteriota</taxon>
        <taxon>Holophagae</taxon>
        <taxon>Holophagales</taxon>
        <taxon>Holophagaceae</taxon>
        <taxon>Mesoterricola</taxon>
    </lineage>
</organism>
<proteinExistence type="predicted"/>
<dbReference type="Pfam" id="PF13439">
    <property type="entry name" value="Glyco_transf_4"/>
    <property type="match status" value="1"/>
</dbReference>
<dbReference type="Proteomes" id="UP001238179">
    <property type="component" value="Chromosome"/>
</dbReference>
<dbReference type="InterPro" id="IPR023881">
    <property type="entry name" value="Thiol_BshA"/>
</dbReference>
<dbReference type="EMBL" id="AP027080">
    <property type="protein sequence ID" value="BDU73131.1"/>
    <property type="molecule type" value="Genomic_DNA"/>
</dbReference>
<evidence type="ECO:0000259" key="2">
    <source>
        <dbReference type="Pfam" id="PF13439"/>
    </source>
</evidence>